<evidence type="ECO:0000259" key="4">
    <source>
        <dbReference type="Pfam" id="PF26590"/>
    </source>
</evidence>
<evidence type="ECO:0000256" key="2">
    <source>
        <dbReference type="SAM" id="Phobius"/>
    </source>
</evidence>
<proteinExistence type="predicted"/>
<evidence type="ECO:0000259" key="5">
    <source>
        <dbReference type="Pfam" id="PF26591"/>
    </source>
</evidence>
<dbReference type="Pfam" id="PF26590">
    <property type="entry name" value="DUF8186_M"/>
    <property type="match status" value="1"/>
</dbReference>
<keyword evidence="2" id="KW-1133">Transmembrane helix</keyword>
<dbReference type="EMBL" id="CP069189">
    <property type="protein sequence ID" value="QRV17420.1"/>
    <property type="molecule type" value="Genomic_DNA"/>
</dbReference>
<dbReference type="InterPro" id="IPR058910">
    <property type="entry name" value="DUF8186_M"/>
</dbReference>
<gene>
    <name evidence="6" type="ORF">JMJ58_20905</name>
</gene>
<accession>A0A8T8E7G2</accession>
<dbReference type="OrthoDB" id="311765at2157"/>
<keyword evidence="2" id="KW-0472">Membrane</keyword>
<keyword evidence="6" id="KW-0614">Plasmid</keyword>
<feature type="region of interest" description="Disordered" evidence="1">
    <location>
        <begin position="56"/>
        <end position="120"/>
    </location>
</feature>
<reference evidence="6 7" key="1">
    <citation type="submission" date="2021-01" db="EMBL/GenBank/DDBJ databases">
        <title>Genome Sequence and Methylation Pattern of Haloterrigena salifodinae BOL5-1, An Extremely Halophilic Archaeon from a Bolivian Salt Mine.</title>
        <authorList>
            <person name="DasSarma P."/>
            <person name="Anton B.P."/>
            <person name="DasSarma S.L."/>
            <person name="von Ehrenheim H.A.L."/>
            <person name="Martinez F.L."/>
            <person name="Guzman D."/>
            <person name="Roberts R.J."/>
            <person name="DasSarma S."/>
        </authorList>
    </citation>
    <scope>NUCLEOTIDE SEQUENCE [LARGE SCALE GENOMIC DNA]</scope>
    <source>
        <strain evidence="6 7">BOL5-1</strain>
        <plasmid evidence="6 7">pHTS138</plasmid>
    </source>
</reference>
<dbReference type="InterPro" id="IPR058911">
    <property type="entry name" value="DUF8186_C"/>
</dbReference>
<dbReference type="RefSeq" id="WP_204749455.1">
    <property type="nucleotide sequence ID" value="NZ_CP069189.1"/>
</dbReference>
<keyword evidence="2" id="KW-0812">Transmembrane</keyword>
<feature type="transmembrane region" description="Helical" evidence="2">
    <location>
        <begin position="547"/>
        <end position="571"/>
    </location>
</feature>
<protein>
    <submittedName>
        <fullName evidence="6">Uncharacterized protein</fullName>
    </submittedName>
</protein>
<sequence length="583" mass="63687">MTSLRSTAVIVTFLAVSGGIFTHATGVATAAPNSSTAVPDDGPVDRINETRFPVLWSEDPDHGDRSSTEFESDESTITEFSARLADSTDVSFEEPPEAVETWNSGDIQDFSPGDEERSVHPEGARLENGRYIRDAHASVFAVQPSTVLHAGNSSARYIAPAGEVLAITDYRVRVPDDDTNGSVRHQWSINETAIDGVELRTDDRVLDSDTSHRSVLEYSGLSGTQNLTVAVDISVRLNHKKRTCDEYDNDSNPCDSSWETETEYPTEQVTVTDSRRVVVNQFDRNNGKRVTFENANRTGAVIHPGAMWSTVDVDSDARLRGNWRFYSAGVDGWHTMVSRTETNTTQTNSSVRPAQVHAVPTQNQPDMPSEATAAAEPPLVIENVWGKERDGPSLSDKIDITPVDRYVNTTSVAVRSETLPPVSFDEMTVHGIVHGQSRTVSINDNGTVRDSNLELSVLEANASGAVVQTTVTEKKTGDPITTGRVTVGNQSAAVNASGMAVIELEERPSSVVDGQYTPEDWWRTEHLYSAAEARTTVPPEYPTFQKLVQLVLVTLLWFLPAALAVYGFDYLTDGAALGLRKQQ</sequence>
<evidence type="ECO:0000313" key="6">
    <source>
        <dbReference type="EMBL" id="QRV17420.1"/>
    </source>
</evidence>
<dbReference type="Pfam" id="PF26591">
    <property type="entry name" value="DUF8186_C"/>
    <property type="match status" value="1"/>
</dbReference>
<dbReference type="AlphaFoldDB" id="A0A8T8E7G2"/>
<geneLocation type="plasmid" evidence="6 7">
    <name>pHTS138</name>
</geneLocation>
<dbReference type="GeneID" id="62877639"/>
<dbReference type="InterPro" id="IPR058499">
    <property type="entry name" value="DUF8186"/>
</dbReference>
<feature type="compositionally biased region" description="Basic and acidic residues" evidence="1">
    <location>
        <begin position="59"/>
        <end position="68"/>
    </location>
</feature>
<feature type="domain" description="DUF8186" evidence="4">
    <location>
        <begin position="286"/>
        <end position="441"/>
    </location>
</feature>
<evidence type="ECO:0000256" key="1">
    <source>
        <dbReference type="SAM" id="MobiDB-lite"/>
    </source>
</evidence>
<dbReference type="Pfam" id="PF26589">
    <property type="entry name" value="DUF8186"/>
    <property type="match status" value="1"/>
</dbReference>
<evidence type="ECO:0000259" key="3">
    <source>
        <dbReference type="Pfam" id="PF26589"/>
    </source>
</evidence>
<dbReference type="KEGG" id="hsal:JMJ58_20905"/>
<organism evidence="6 7">
    <name type="scientific">Haloterrigena salifodinae</name>
    <dbReference type="NCBI Taxonomy" id="2675099"/>
    <lineage>
        <taxon>Archaea</taxon>
        <taxon>Methanobacteriati</taxon>
        <taxon>Methanobacteriota</taxon>
        <taxon>Stenosarchaea group</taxon>
        <taxon>Halobacteria</taxon>
        <taxon>Halobacteriales</taxon>
        <taxon>Natrialbaceae</taxon>
        <taxon>Haloterrigena</taxon>
    </lineage>
</organism>
<evidence type="ECO:0000313" key="7">
    <source>
        <dbReference type="Proteomes" id="UP000637819"/>
    </source>
</evidence>
<feature type="domain" description="DUF8186" evidence="5">
    <location>
        <begin position="448"/>
        <end position="534"/>
    </location>
</feature>
<keyword evidence="7" id="KW-1185">Reference proteome</keyword>
<name>A0A8T8E7G2_9EURY</name>
<feature type="domain" description="DUF8186" evidence="3">
    <location>
        <begin position="108"/>
        <end position="280"/>
    </location>
</feature>
<dbReference type="Proteomes" id="UP000637819">
    <property type="component" value="Plasmid pHTS138"/>
</dbReference>